<dbReference type="Proteomes" id="UP001172721">
    <property type="component" value="Unassembled WGS sequence"/>
</dbReference>
<evidence type="ECO:0000313" key="2">
    <source>
        <dbReference type="EMBL" id="MDN4524029.1"/>
    </source>
</evidence>
<keyword evidence="1" id="KW-0472">Membrane</keyword>
<feature type="transmembrane region" description="Helical" evidence="1">
    <location>
        <begin position="99"/>
        <end position="128"/>
    </location>
</feature>
<comment type="caution">
    <text evidence="2">The sequence shown here is derived from an EMBL/GenBank/DDBJ whole genome shotgun (WGS) entry which is preliminary data.</text>
</comment>
<dbReference type="RefSeq" id="WP_301165084.1">
    <property type="nucleotide sequence ID" value="NZ_JAUHTR010000002.1"/>
</dbReference>
<dbReference type="EMBL" id="JAUHTR010000002">
    <property type="protein sequence ID" value="MDN4524029.1"/>
    <property type="molecule type" value="Genomic_DNA"/>
</dbReference>
<keyword evidence="1" id="KW-0812">Transmembrane</keyword>
<feature type="transmembrane region" description="Helical" evidence="1">
    <location>
        <begin position="148"/>
        <end position="167"/>
    </location>
</feature>
<proteinExistence type="predicted"/>
<feature type="transmembrane region" description="Helical" evidence="1">
    <location>
        <begin position="50"/>
        <end position="78"/>
    </location>
</feature>
<evidence type="ECO:0000256" key="1">
    <source>
        <dbReference type="SAM" id="Phobius"/>
    </source>
</evidence>
<keyword evidence="1" id="KW-1133">Transmembrane helix</keyword>
<gene>
    <name evidence="2" type="ORF">QYB97_06065</name>
</gene>
<evidence type="ECO:0008006" key="4">
    <source>
        <dbReference type="Google" id="ProtNLM"/>
    </source>
</evidence>
<feature type="transmembrane region" description="Helical" evidence="1">
    <location>
        <begin position="198"/>
        <end position="216"/>
    </location>
</feature>
<sequence length="224" mass="24625">MFNFMKLEMKKHRLKGLIRGVISANIVILALITVIFFAEKSNRVIAFPDYTTLLAAIHSFIRPTMLMFTGVLLVRLIIDEGRNKTMSLMFMYPVTRSKVMLYKSVMVFAFGFLTIVLSNVICGAVVILVNPAVGFVSGPFDLSTLSKFFMQVLIDGLIIGGMALLPMYIGIRKFSVPATLVTTAILVILLLTQLGGSIPVLVSLSIIGLIAAFLAVRKINVMDM</sequence>
<keyword evidence="3" id="KW-1185">Reference proteome</keyword>
<reference evidence="2" key="1">
    <citation type="submission" date="2023-07" db="EMBL/GenBank/DDBJ databases">
        <title>Fictibacillus sp. isolated from freshwater pond.</title>
        <authorList>
            <person name="Kirdat K."/>
            <person name="Bhat A."/>
            <person name="Mourya A."/>
            <person name="Yadav A."/>
        </authorList>
    </citation>
    <scope>NUCLEOTIDE SEQUENCE</scope>
    <source>
        <strain evidence="2">NE201</strain>
    </source>
</reference>
<feature type="transmembrane region" description="Helical" evidence="1">
    <location>
        <begin position="21"/>
        <end position="38"/>
    </location>
</feature>
<accession>A0ABT8HTI0</accession>
<name>A0ABT8HTI0_9BACL</name>
<evidence type="ECO:0000313" key="3">
    <source>
        <dbReference type="Proteomes" id="UP001172721"/>
    </source>
</evidence>
<feature type="transmembrane region" description="Helical" evidence="1">
    <location>
        <begin position="174"/>
        <end position="192"/>
    </location>
</feature>
<protein>
    <recommendedName>
        <fullName evidence="4">ABC transporter permease</fullName>
    </recommendedName>
</protein>
<organism evidence="2 3">
    <name type="scientific">Fictibacillus fluitans</name>
    <dbReference type="NCBI Taxonomy" id="3058422"/>
    <lineage>
        <taxon>Bacteria</taxon>
        <taxon>Bacillati</taxon>
        <taxon>Bacillota</taxon>
        <taxon>Bacilli</taxon>
        <taxon>Bacillales</taxon>
        <taxon>Fictibacillaceae</taxon>
        <taxon>Fictibacillus</taxon>
    </lineage>
</organism>